<dbReference type="InterPro" id="IPR018705">
    <property type="entry name" value="DUF2134_membrane"/>
</dbReference>
<sequence>MPAGCVPRRVPLRAAHRGLRKQRGAISILGLAWMLVAVAALGAIDVGNVYFARRALQRVADMAAIAGAQTVSSATGCAAATASAQANANQGNGLPSTGTVTVTCGRWDPSSNTLQPYFGTTGAPLNAVQVTVSRQVPYFFVGPAREVQATAIAQSTNIGTFSLTTTLATLQGGLLNSLLGALLGTSLNLDVASYQALAAAQIKLGDLAAAVGAASVSELLATQLQVRDLARAMVTALAAGNVASASATSALGSLAASIPSGPSINVGNTAGAGNPLLSVGLADAQSAASATVNPLDMLLVAAEIANGQSTVNLGAALNLGPLANVTAQARILEPPVIAVGEAGQDAAGNWRTTAHSAEVRLYLDVSLLNIDLGLVNLTALNLPVYLETGGTGNARLESTRCTASQATSQSTIGVQPGVLGVCVGGNAAANFTNYSLPSSCTQPAALTTLTVGIPPAALSVAVNVGNPTNKTGLQLQLAPSTTGYTSLNFNGVAGDSDDYQSVNSNAVGSAAGGLLTQLAAQLPNSIYATLNGVNITSVAGVVLAPLLDLLVAALTPVLNSLDALLVPLLQLLGVQIGVATVHDSGLSCGEAQLVY</sequence>
<keyword evidence="1" id="KW-0472">Membrane</keyword>
<keyword evidence="1" id="KW-1133">Transmembrane helix</keyword>
<feature type="transmembrane region" description="Helical" evidence="1">
    <location>
        <begin position="25"/>
        <end position="44"/>
    </location>
</feature>
<evidence type="ECO:0000259" key="2">
    <source>
        <dbReference type="Pfam" id="PF09977"/>
    </source>
</evidence>
<dbReference type="RefSeq" id="WP_232833648.1">
    <property type="nucleotide sequence ID" value="NZ_CP139965.1"/>
</dbReference>
<dbReference type="Pfam" id="PF09977">
    <property type="entry name" value="Tad_C"/>
    <property type="match status" value="1"/>
</dbReference>
<evidence type="ECO:0000313" key="4">
    <source>
        <dbReference type="Proteomes" id="UP001325479"/>
    </source>
</evidence>
<evidence type="ECO:0000313" key="3">
    <source>
        <dbReference type="EMBL" id="WQD80353.1"/>
    </source>
</evidence>
<feature type="domain" description="DUF2134" evidence="2">
    <location>
        <begin position="66"/>
        <end position="153"/>
    </location>
</feature>
<proteinExistence type="predicted"/>
<keyword evidence="1" id="KW-0812">Transmembrane</keyword>
<keyword evidence="4" id="KW-1185">Reference proteome</keyword>
<accession>A0ABZ0WSG7</accession>
<dbReference type="Proteomes" id="UP001325479">
    <property type="component" value="Chromosome"/>
</dbReference>
<evidence type="ECO:0000256" key="1">
    <source>
        <dbReference type="SAM" id="Phobius"/>
    </source>
</evidence>
<gene>
    <name evidence="3" type="ORF">U0042_12095</name>
</gene>
<name>A0ABZ0WSG7_9BURK</name>
<reference evidence="3 4" key="1">
    <citation type="submission" date="2023-12" db="EMBL/GenBank/DDBJ databases">
        <title>Genome sequencing and assembly of bacterial species from a model synthetic community.</title>
        <authorList>
            <person name="Hogle S.L."/>
        </authorList>
    </citation>
    <scope>NUCLEOTIDE SEQUENCE [LARGE SCALE GENOMIC DNA]</scope>
    <source>
        <strain evidence="3 4">HAMBI 2494</strain>
    </source>
</reference>
<protein>
    <submittedName>
        <fullName evidence="3">TadG family pilus assembly protein</fullName>
    </submittedName>
</protein>
<dbReference type="EMBL" id="CP139965">
    <property type="protein sequence ID" value="WQD80353.1"/>
    <property type="molecule type" value="Genomic_DNA"/>
</dbReference>
<organism evidence="3 4">
    <name type="scientific">Paraburkholderia kururiensis</name>
    <dbReference type="NCBI Taxonomy" id="984307"/>
    <lineage>
        <taxon>Bacteria</taxon>
        <taxon>Pseudomonadati</taxon>
        <taxon>Pseudomonadota</taxon>
        <taxon>Betaproteobacteria</taxon>
        <taxon>Burkholderiales</taxon>
        <taxon>Burkholderiaceae</taxon>
        <taxon>Paraburkholderia</taxon>
    </lineage>
</organism>